<feature type="region of interest" description="Disordered" evidence="1">
    <location>
        <begin position="850"/>
        <end position="877"/>
    </location>
</feature>
<feature type="compositionally biased region" description="Acidic residues" evidence="1">
    <location>
        <begin position="525"/>
        <end position="534"/>
    </location>
</feature>
<proteinExistence type="predicted"/>
<feature type="region of interest" description="Disordered" evidence="1">
    <location>
        <begin position="940"/>
        <end position="1043"/>
    </location>
</feature>
<protein>
    <submittedName>
        <fullName evidence="2">Uncharacterized protein</fullName>
    </submittedName>
</protein>
<feature type="compositionally biased region" description="Low complexity" evidence="1">
    <location>
        <begin position="958"/>
        <end position="972"/>
    </location>
</feature>
<feature type="region of interest" description="Disordered" evidence="1">
    <location>
        <begin position="523"/>
        <end position="640"/>
    </location>
</feature>
<feature type="compositionally biased region" description="Polar residues" evidence="1">
    <location>
        <begin position="120"/>
        <end position="151"/>
    </location>
</feature>
<feature type="compositionally biased region" description="Polar residues" evidence="1">
    <location>
        <begin position="1067"/>
        <end position="1084"/>
    </location>
</feature>
<comment type="caution">
    <text evidence="2">The sequence shown here is derived from an EMBL/GenBank/DDBJ whole genome shotgun (WGS) entry which is preliminary data.</text>
</comment>
<feature type="region of interest" description="Disordered" evidence="1">
    <location>
        <begin position="1063"/>
        <end position="1095"/>
    </location>
</feature>
<dbReference type="EMBL" id="BLAL01000304">
    <property type="protein sequence ID" value="GET01998.1"/>
    <property type="molecule type" value="Genomic_DNA"/>
</dbReference>
<reference evidence="2 4" key="1">
    <citation type="submission" date="2017-11" db="EMBL/GenBank/DDBJ databases">
        <title>The genome of Rhizophagus clarus HR1 reveals common genetic basis of auxotrophy among arbuscular mycorrhizal fungi.</title>
        <authorList>
            <person name="Kobayashi Y."/>
        </authorList>
    </citation>
    <scope>NUCLEOTIDE SEQUENCE [LARGE SCALE GENOMIC DNA]</scope>
    <source>
        <strain evidence="2 4">HR1</strain>
    </source>
</reference>
<feature type="region of interest" description="Disordered" evidence="1">
    <location>
        <begin position="1"/>
        <end position="44"/>
    </location>
</feature>
<feature type="compositionally biased region" description="Basic and acidic residues" evidence="1">
    <location>
        <begin position="999"/>
        <end position="1015"/>
    </location>
</feature>
<gene>
    <name evidence="3" type="ORF">RCL2_002837900</name>
    <name evidence="2" type="ORF">RclHR1_04070014</name>
</gene>
<feature type="region of interest" description="Disordered" evidence="1">
    <location>
        <begin position="250"/>
        <end position="275"/>
    </location>
</feature>
<organism evidence="2 4">
    <name type="scientific">Rhizophagus clarus</name>
    <dbReference type="NCBI Taxonomy" id="94130"/>
    <lineage>
        <taxon>Eukaryota</taxon>
        <taxon>Fungi</taxon>
        <taxon>Fungi incertae sedis</taxon>
        <taxon>Mucoromycota</taxon>
        <taxon>Glomeromycotina</taxon>
        <taxon>Glomeromycetes</taxon>
        <taxon>Glomerales</taxon>
        <taxon>Glomeraceae</taxon>
        <taxon>Rhizophagus</taxon>
    </lineage>
</organism>
<dbReference type="EMBL" id="BEXD01003413">
    <property type="protein sequence ID" value="GBC01112.1"/>
    <property type="molecule type" value="Genomic_DNA"/>
</dbReference>
<sequence length="1095" mass="123334">MSHVQDNKDNAGSLYAQYPTPDNTQPLTSGSQSQPRTPSTLQSSQLNTTQIVDSFLSDVPQGAYSEYSTLDNTSTIPILLHDSSDLAPQTPESILYSPALDIALGDERTDLNLRKHREQQPTLRRSPRISSNQTPQTSEQHSDSSLKSQDISNNRELINKSPATLAFEVLDESTDLLQSEQEKSMLNLDKPRMDQEFSTSLVDTDSRDINELRDLISTSNMILDSVHHSSVSYKNHEVDNEMEDIEYTQTTGTFKQPHEVSRSELEREHENEDEYPESVDFVITNEISDTLLRQSEHYNSMASKFSNLKFIKVEPESEEEIEQFTNPITPGIRRSTRKRTMANYSYPRYSYGSRRSKTRKNRRSLRKETLSVTENEADVDSAVNVDNEKNEEIDEPAYYLPVQNDEEQKASRDSLGIQSMSDGGNIDENNLDNDFQNNLYLKHDLRSRKIMLELPGVVDNSEETDKAPDTAAFSKKIKRSKRPAKKTILKSISKKSTRTIPKRRISRRSTFRKKIEDREWHPDEADNELGDDSETVMANSRVHRTTSKTRLSLKASTTPKKSKKVGSIGAIPEVSTKRRLSSKTAPKIFKPPKITRKEKKSAQSNRGRRKGRDGITRGSRSKNHDTEYKYSGGEETESEIEIAKSIPEAVEKVNDNSENRIVRELSDAEIEQNIAVVEESVITPKRPKRVRQSTRSSVNEQLPSTPKSRSTRSPRSRGVSKRDDRKVVSTQIDDDVISNIHEQSDKETADVPEVQVDLTSSTQPKKTPRSTRGRGRGGKVRERSIRDGGNTATDQPIAPIPDPCIVEISSGNPTTLANAVRVLAEKNFDIVESPGNIISVEDVHTPSFVRPHGPATRSTSLSNTPPPESQEMQTQSSWSSDHWYCLKKFYDETKSEYGKVGTGNEDIYREVNKKFYDFDTNNRIFGEEDLRNRIKSLELAGSEKSSEPSGATRRRNSIESSSSRGSRSSVSRYNKAYSSLRNGSKRKRSESNATTIPESKMEDNDKEKGETEDKVSKRHRVEGNTSSGSGTTPPSHNINLSQISPNNSILSRLFGGWFSSGQSQSFNEETSGELNNNIGENQGNVEPLARSRSWW</sequence>
<dbReference type="AlphaFoldDB" id="A0A2Z6RXC4"/>
<feature type="compositionally biased region" description="Basic residues" evidence="1">
    <location>
        <begin position="354"/>
        <end position="365"/>
    </location>
</feature>
<evidence type="ECO:0000256" key="1">
    <source>
        <dbReference type="SAM" id="MobiDB-lite"/>
    </source>
</evidence>
<feature type="compositionally biased region" description="Low complexity" evidence="1">
    <location>
        <begin position="1025"/>
        <end position="1035"/>
    </location>
</feature>
<feature type="compositionally biased region" description="Basic and acidic residues" evidence="1">
    <location>
        <begin position="256"/>
        <end position="270"/>
    </location>
</feature>
<feature type="region of interest" description="Disordered" evidence="1">
    <location>
        <begin position="348"/>
        <end position="373"/>
    </location>
</feature>
<feature type="compositionally biased region" description="Basic residues" evidence="1">
    <location>
        <begin position="766"/>
        <end position="778"/>
    </location>
</feature>
<dbReference type="OrthoDB" id="2402628at2759"/>
<dbReference type="Proteomes" id="UP000247702">
    <property type="component" value="Unassembled WGS sequence"/>
</dbReference>
<feature type="compositionally biased region" description="Polar residues" evidence="1">
    <location>
        <begin position="20"/>
        <end position="44"/>
    </location>
</feature>
<feature type="region of interest" description="Disordered" evidence="1">
    <location>
        <begin position="685"/>
        <end position="798"/>
    </location>
</feature>
<accession>A0A2Z6RXC4</accession>
<keyword evidence="4" id="KW-1185">Reference proteome</keyword>
<feature type="compositionally biased region" description="Polar residues" evidence="1">
    <location>
        <begin position="548"/>
        <end position="559"/>
    </location>
</feature>
<evidence type="ECO:0000313" key="3">
    <source>
        <dbReference type="EMBL" id="GET01998.1"/>
    </source>
</evidence>
<feature type="compositionally biased region" description="Basic residues" evidence="1">
    <location>
        <begin position="709"/>
        <end position="719"/>
    </location>
</feature>
<evidence type="ECO:0000313" key="4">
    <source>
        <dbReference type="Proteomes" id="UP000247702"/>
    </source>
</evidence>
<name>A0A2Z6RXC4_9GLOM</name>
<feature type="compositionally biased region" description="Polar residues" evidence="1">
    <location>
        <begin position="693"/>
        <end position="702"/>
    </location>
</feature>
<evidence type="ECO:0000313" key="2">
    <source>
        <dbReference type="EMBL" id="GBC01112.1"/>
    </source>
</evidence>
<reference evidence="3" key="2">
    <citation type="submission" date="2019-10" db="EMBL/GenBank/DDBJ databases">
        <title>Conservation and host-specific expression of non-tandemly repeated heterogenous ribosome RNA gene in arbuscular mycorrhizal fungi.</title>
        <authorList>
            <person name="Maeda T."/>
            <person name="Kobayashi Y."/>
            <person name="Nakagawa T."/>
            <person name="Ezawa T."/>
            <person name="Yamaguchi K."/>
            <person name="Bino T."/>
            <person name="Nishimoto Y."/>
            <person name="Shigenobu S."/>
            <person name="Kawaguchi M."/>
        </authorList>
    </citation>
    <scope>NUCLEOTIDE SEQUENCE</scope>
    <source>
        <strain evidence="3">HR1</strain>
    </source>
</reference>
<feature type="region of interest" description="Disordered" evidence="1">
    <location>
        <begin position="111"/>
        <end position="151"/>
    </location>
</feature>
<dbReference type="Proteomes" id="UP000615446">
    <property type="component" value="Unassembled WGS sequence"/>
</dbReference>